<reference evidence="8 9" key="1">
    <citation type="submission" date="2016-09" db="EMBL/GenBank/DDBJ databases">
        <title>The complete genome sequences of Rhizobium gallicum, symbiovars gallicum and phaseoli, symbionts associated to common bean (Phaseolus vulgaris).</title>
        <authorList>
            <person name="Bustos P."/>
            <person name="Santamaria R.I."/>
            <person name="Perez-Carrascal O.M."/>
            <person name="Juarez S."/>
            <person name="Lozano L."/>
            <person name="Martinez-Flores I."/>
            <person name="Martinez-Romero E."/>
            <person name="Cevallos M."/>
            <person name="Romero D."/>
            <person name="Davila G."/>
            <person name="Gonzalez V."/>
        </authorList>
    </citation>
    <scope>NUCLEOTIDE SEQUENCE [LARGE SCALE GENOMIC DNA]</scope>
    <source>
        <strain evidence="8 9">8C-3</strain>
    </source>
</reference>
<dbReference type="GO" id="GO:0010181">
    <property type="term" value="F:FMN binding"/>
    <property type="evidence" value="ECO:0007669"/>
    <property type="project" value="InterPro"/>
</dbReference>
<name>A0A1L5P000_RHIET</name>
<feature type="region of interest" description="Disordered" evidence="6">
    <location>
        <begin position="92"/>
        <end position="123"/>
    </location>
</feature>
<evidence type="ECO:0000313" key="8">
    <source>
        <dbReference type="EMBL" id="APO73480.1"/>
    </source>
</evidence>
<evidence type="ECO:0000256" key="4">
    <source>
        <dbReference type="ARBA" id="ARBA00022857"/>
    </source>
</evidence>
<dbReference type="Gene3D" id="3.20.20.70">
    <property type="entry name" value="Aldolase class I"/>
    <property type="match status" value="1"/>
</dbReference>
<dbReference type="GO" id="GO:0003959">
    <property type="term" value="F:NADPH dehydrogenase activity"/>
    <property type="evidence" value="ECO:0007669"/>
    <property type="project" value="InterPro"/>
</dbReference>
<dbReference type="InterPro" id="IPR001155">
    <property type="entry name" value="OxRdtase_FMN_N"/>
</dbReference>
<keyword evidence="5" id="KW-0560">Oxidoreductase</keyword>
<keyword evidence="4" id="KW-0521">NADP</keyword>
<evidence type="ECO:0000256" key="6">
    <source>
        <dbReference type="SAM" id="MobiDB-lite"/>
    </source>
</evidence>
<feature type="domain" description="NADH:flavin oxidoreductase/NADH oxidase N-terminal" evidence="7">
    <location>
        <begin position="3"/>
        <end position="76"/>
    </location>
</feature>
<dbReference type="Proteomes" id="UP000185109">
    <property type="component" value="Chromosome"/>
</dbReference>
<gene>
    <name evidence="8" type="ORF">AM571_CH00634</name>
</gene>
<evidence type="ECO:0000256" key="3">
    <source>
        <dbReference type="ARBA" id="ARBA00022643"/>
    </source>
</evidence>
<evidence type="ECO:0000259" key="7">
    <source>
        <dbReference type="Pfam" id="PF00724"/>
    </source>
</evidence>
<keyword evidence="2" id="KW-0285">Flavoprotein</keyword>
<dbReference type="InterPro" id="IPR013785">
    <property type="entry name" value="Aldolase_TIM"/>
</dbReference>
<dbReference type="AlphaFoldDB" id="A0A1L5P000"/>
<proteinExistence type="predicted"/>
<protein>
    <submittedName>
        <fullName evidence="8">NADH:flavin oxidoreductase/NADH oxidase domain-containing protein</fullName>
    </submittedName>
</protein>
<evidence type="ECO:0000313" key="9">
    <source>
        <dbReference type="Proteomes" id="UP000185109"/>
    </source>
</evidence>
<accession>A0A1L5P000</accession>
<dbReference type="SUPFAM" id="SSF51395">
    <property type="entry name" value="FMN-linked oxidoreductases"/>
    <property type="match status" value="1"/>
</dbReference>
<dbReference type="GO" id="GO:0050661">
    <property type="term" value="F:NADP binding"/>
    <property type="evidence" value="ECO:0007669"/>
    <property type="project" value="InterPro"/>
</dbReference>
<organism evidence="8 9">
    <name type="scientific">Rhizobium etli 8C-3</name>
    <dbReference type="NCBI Taxonomy" id="538025"/>
    <lineage>
        <taxon>Bacteria</taxon>
        <taxon>Pseudomonadati</taxon>
        <taxon>Pseudomonadota</taxon>
        <taxon>Alphaproteobacteria</taxon>
        <taxon>Hyphomicrobiales</taxon>
        <taxon>Rhizobiaceae</taxon>
        <taxon>Rhizobium/Agrobacterium group</taxon>
        <taxon>Rhizobium</taxon>
    </lineage>
</organism>
<dbReference type="InterPro" id="IPR044152">
    <property type="entry name" value="YqjM-like"/>
</dbReference>
<dbReference type="PANTHER" id="PTHR43303:SF4">
    <property type="entry name" value="NADPH DEHYDROGENASE C23G7.10C-RELATED"/>
    <property type="match status" value="1"/>
</dbReference>
<evidence type="ECO:0000256" key="1">
    <source>
        <dbReference type="ARBA" id="ARBA00001917"/>
    </source>
</evidence>
<dbReference type="EMBL" id="CP017241">
    <property type="protein sequence ID" value="APO73480.1"/>
    <property type="molecule type" value="Genomic_DNA"/>
</dbReference>
<evidence type="ECO:0000256" key="5">
    <source>
        <dbReference type="ARBA" id="ARBA00023002"/>
    </source>
</evidence>
<dbReference type="Pfam" id="PF00724">
    <property type="entry name" value="Oxidored_FMN"/>
    <property type="match status" value="1"/>
</dbReference>
<keyword evidence="3" id="KW-0288">FMN</keyword>
<dbReference type="PANTHER" id="PTHR43303">
    <property type="entry name" value="NADPH DEHYDROGENASE C23G7.10C-RELATED"/>
    <property type="match status" value="1"/>
</dbReference>
<evidence type="ECO:0000256" key="2">
    <source>
        <dbReference type="ARBA" id="ARBA00022630"/>
    </source>
</evidence>
<comment type="cofactor">
    <cofactor evidence="1">
        <name>FMN</name>
        <dbReference type="ChEBI" id="CHEBI:58210"/>
    </cofactor>
</comment>
<sequence>MFVIKLHGAHGILIQKFFSPHYSQRDDAWGVTFENRMRFPLAVVREVKRVIAAHAERPFLLGYRVSTACMLEVSEDAAQGIDPSGRVAPAMAAATTKPPPMFGRTILRPQTLGREPSGEIGIK</sequence>